<gene>
    <name evidence="1" type="ORF">M8231_16395</name>
</gene>
<accession>A0ABY4SM38</accession>
<organism evidence="1 2">
    <name type="scientific">Brevundimonas albigilva</name>
    <dbReference type="NCBI Taxonomy" id="1312364"/>
    <lineage>
        <taxon>Bacteria</taxon>
        <taxon>Pseudomonadati</taxon>
        <taxon>Pseudomonadota</taxon>
        <taxon>Alphaproteobacteria</taxon>
        <taxon>Caulobacterales</taxon>
        <taxon>Caulobacteraceae</taxon>
        <taxon>Brevundimonas</taxon>
    </lineage>
</organism>
<dbReference type="RefSeq" id="WP_250201964.1">
    <property type="nucleotide sequence ID" value="NZ_CP097649.1"/>
</dbReference>
<protein>
    <recommendedName>
        <fullName evidence="3">DUF4145 domain-containing protein</fullName>
    </recommendedName>
</protein>
<evidence type="ECO:0008006" key="3">
    <source>
        <dbReference type="Google" id="ProtNLM"/>
    </source>
</evidence>
<keyword evidence="2" id="KW-1185">Reference proteome</keyword>
<proteinExistence type="predicted"/>
<dbReference type="Proteomes" id="UP001055429">
    <property type="component" value="Chromosome"/>
</dbReference>
<sequence>MIAMQRSIDSKAVDAQLKKTLGEQAVSFIGSLPDFKEGYQSWYSEALAVIKQLLPDRLADFKSHYEKPKSARRELTAANYVIDDFYQGLQVTRGYDNVIVSPSAAVPRFSAQISILKACQARFKSSLFDIRQLVHADILDSELAGARELLKNNFLRPAGVVAGIVLERHLQEVVASHDVKVKTRPTLGDFIQVLKDAEVLGTPDWRRLQHLNELRVKCTHNKGSEPTAEDVDDLITGVDRTIKTLF</sequence>
<dbReference type="EMBL" id="CP097649">
    <property type="protein sequence ID" value="URI15344.1"/>
    <property type="molecule type" value="Genomic_DNA"/>
</dbReference>
<reference evidence="1" key="1">
    <citation type="submission" date="2022-05" db="EMBL/GenBank/DDBJ databases">
        <title>Brevundimonas albigilva TT17 genome sequence.</title>
        <authorList>
            <person name="Lee K."/>
            <person name="Son H."/>
        </authorList>
    </citation>
    <scope>NUCLEOTIDE SEQUENCE</scope>
    <source>
        <strain evidence="1">TT17</strain>
    </source>
</reference>
<name>A0ABY4SM38_9CAUL</name>
<evidence type="ECO:0000313" key="2">
    <source>
        <dbReference type="Proteomes" id="UP001055429"/>
    </source>
</evidence>
<evidence type="ECO:0000313" key="1">
    <source>
        <dbReference type="EMBL" id="URI15344.1"/>
    </source>
</evidence>